<evidence type="ECO:0000313" key="3">
    <source>
        <dbReference type="Proteomes" id="UP000266723"/>
    </source>
</evidence>
<dbReference type="Proteomes" id="UP000266723">
    <property type="component" value="Unassembled WGS sequence"/>
</dbReference>
<accession>A0ABQ7DIN0</accession>
<keyword evidence="3" id="KW-1185">Reference proteome</keyword>
<proteinExistence type="predicted"/>
<gene>
    <name evidence="2" type="ORF">DY000_02032974</name>
</gene>
<protein>
    <submittedName>
        <fullName evidence="2">Uncharacterized protein</fullName>
    </submittedName>
</protein>
<evidence type="ECO:0000256" key="1">
    <source>
        <dbReference type="SAM" id="MobiDB-lite"/>
    </source>
</evidence>
<reference evidence="2 3" key="1">
    <citation type="journal article" date="2020" name="BMC Genomics">
        <title>Intraspecific diversification of the crop wild relative Brassica cretica Lam. using demographic model selection.</title>
        <authorList>
            <person name="Kioukis A."/>
            <person name="Michalopoulou V.A."/>
            <person name="Briers L."/>
            <person name="Pirintsos S."/>
            <person name="Studholme D.J."/>
            <person name="Pavlidis P."/>
            <person name="Sarris P.F."/>
        </authorList>
    </citation>
    <scope>NUCLEOTIDE SEQUENCE [LARGE SCALE GENOMIC DNA]</scope>
    <source>
        <strain evidence="3">cv. PFS-1207/04</strain>
    </source>
</reference>
<dbReference type="EMBL" id="QGKV02000649">
    <property type="protein sequence ID" value="KAF3577837.1"/>
    <property type="molecule type" value="Genomic_DNA"/>
</dbReference>
<comment type="caution">
    <text evidence="2">The sequence shown here is derived from an EMBL/GenBank/DDBJ whole genome shotgun (WGS) entry which is preliminary data.</text>
</comment>
<name>A0ABQ7DIN0_BRACR</name>
<feature type="region of interest" description="Disordered" evidence="1">
    <location>
        <begin position="36"/>
        <end position="55"/>
    </location>
</feature>
<evidence type="ECO:0000313" key="2">
    <source>
        <dbReference type="EMBL" id="KAF3577837.1"/>
    </source>
</evidence>
<sequence length="268" mass="30498">MIQSESSSSSRGSTDGMEADSYSIFMDSSFSQHGEVLTGPCTTRKQQGYRGKKSSEFRRNNVIPTTYRRNKSSEIIPQNFFFPRKSLGIFRRNSEETYFRGNSEDHLFVGKLLGIYRGRTSSGYLLGVLDRSMRFWTASTLVLFSSGTLSSDLFSLLLYCWSFNLKQQLTIGKAVTSQHAFFVSSETSLQTYELIPNGERDHVRAPGHYTNTIKRVKLRRKVLENRPSWARCEFWRNHVTICGPTNSCESAMGSLPIPDLEEPFTSLN</sequence>
<organism evidence="2 3">
    <name type="scientific">Brassica cretica</name>
    <name type="common">Mustard</name>
    <dbReference type="NCBI Taxonomy" id="69181"/>
    <lineage>
        <taxon>Eukaryota</taxon>
        <taxon>Viridiplantae</taxon>
        <taxon>Streptophyta</taxon>
        <taxon>Embryophyta</taxon>
        <taxon>Tracheophyta</taxon>
        <taxon>Spermatophyta</taxon>
        <taxon>Magnoliopsida</taxon>
        <taxon>eudicotyledons</taxon>
        <taxon>Gunneridae</taxon>
        <taxon>Pentapetalae</taxon>
        <taxon>rosids</taxon>
        <taxon>malvids</taxon>
        <taxon>Brassicales</taxon>
        <taxon>Brassicaceae</taxon>
        <taxon>Brassiceae</taxon>
        <taxon>Brassica</taxon>
    </lineage>
</organism>